<name>A0A7C4VHE9_9DEIN</name>
<sequence>MEKPIALVTGANRGIGFEVVRGLAERGYLALLGARDAAAGEEAAARLREVGLAVEPVRIDVTDDVSVNTALAAVKDRYGRLDSLVNNAGVLLDEGVAGLEVPVEAVHATFEVNVYGALRVTQAFAPLLVRARGNVVNVSSIMGQLASAGPGYLAYRSSKATLNMITRVLAAELRPHGVRVNAAHPGWIRTRMGGPAAPGTPEEGAAPIVWLATLGPDGPTGGFFGPGNRPLDW</sequence>
<dbReference type="EMBL" id="DRPZ01000239">
    <property type="protein sequence ID" value="HGY10270.1"/>
    <property type="molecule type" value="Genomic_DNA"/>
</dbReference>
<dbReference type="SMART" id="SM00822">
    <property type="entry name" value="PKS_KR"/>
    <property type="match status" value="1"/>
</dbReference>
<comment type="similarity">
    <text evidence="1 3">Belongs to the short-chain dehydrogenases/reductases (SDR) family.</text>
</comment>
<comment type="caution">
    <text evidence="5">The sequence shown here is derived from an EMBL/GenBank/DDBJ whole genome shotgun (WGS) entry which is preliminary data.</text>
</comment>
<dbReference type="PANTHER" id="PTHR43008:SF4">
    <property type="entry name" value="CHAIN DEHYDROGENASE, PUTATIVE (AFU_ORTHOLOGUE AFUA_4G08710)-RELATED"/>
    <property type="match status" value="1"/>
</dbReference>
<dbReference type="PRINTS" id="PR00081">
    <property type="entry name" value="GDHRDH"/>
</dbReference>
<proteinExistence type="inferred from homology"/>
<organism evidence="5">
    <name type="scientific">Oceanithermus profundus</name>
    <dbReference type="NCBI Taxonomy" id="187137"/>
    <lineage>
        <taxon>Bacteria</taxon>
        <taxon>Thermotogati</taxon>
        <taxon>Deinococcota</taxon>
        <taxon>Deinococci</taxon>
        <taxon>Thermales</taxon>
        <taxon>Thermaceae</taxon>
        <taxon>Oceanithermus</taxon>
    </lineage>
</organism>
<evidence type="ECO:0000259" key="4">
    <source>
        <dbReference type="SMART" id="SM00822"/>
    </source>
</evidence>
<evidence type="ECO:0000256" key="2">
    <source>
        <dbReference type="ARBA" id="ARBA00023002"/>
    </source>
</evidence>
<dbReference type="AlphaFoldDB" id="A0A7C4VHE9"/>
<dbReference type="SUPFAM" id="SSF51735">
    <property type="entry name" value="NAD(P)-binding Rossmann-fold domains"/>
    <property type="match status" value="1"/>
</dbReference>
<dbReference type="PANTHER" id="PTHR43008">
    <property type="entry name" value="BENZIL REDUCTASE"/>
    <property type="match status" value="1"/>
</dbReference>
<gene>
    <name evidence="5" type="ORF">ENK37_09535</name>
</gene>
<reference evidence="5" key="1">
    <citation type="journal article" date="2020" name="mSystems">
        <title>Genome- and Community-Level Interaction Insights into Carbon Utilization and Element Cycling Functions of Hydrothermarchaeota in Hydrothermal Sediment.</title>
        <authorList>
            <person name="Zhou Z."/>
            <person name="Liu Y."/>
            <person name="Xu W."/>
            <person name="Pan J."/>
            <person name="Luo Z.H."/>
            <person name="Li M."/>
        </authorList>
    </citation>
    <scope>NUCLEOTIDE SEQUENCE [LARGE SCALE GENOMIC DNA]</scope>
    <source>
        <strain evidence="5">HyVt-570</strain>
    </source>
</reference>
<dbReference type="InterPro" id="IPR036291">
    <property type="entry name" value="NAD(P)-bd_dom_sf"/>
</dbReference>
<evidence type="ECO:0000256" key="1">
    <source>
        <dbReference type="ARBA" id="ARBA00006484"/>
    </source>
</evidence>
<keyword evidence="2" id="KW-0560">Oxidoreductase</keyword>
<dbReference type="Pfam" id="PF00106">
    <property type="entry name" value="adh_short"/>
    <property type="match status" value="1"/>
</dbReference>
<dbReference type="GO" id="GO:0050664">
    <property type="term" value="F:oxidoreductase activity, acting on NAD(P)H, oxygen as acceptor"/>
    <property type="evidence" value="ECO:0007669"/>
    <property type="project" value="TreeGrafter"/>
</dbReference>
<dbReference type="InterPro" id="IPR057326">
    <property type="entry name" value="KR_dom"/>
</dbReference>
<dbReference type="PRINTS" id="PR00080">
    <property type="entry name" value="SDRFAMILY"/>
</dbReference>
<feature type="domain" description="Ketoreductase" evidence="4">
    <location>
        <begin position="4"/>
        <end position="190"/>
    </location>
</feature>
<dbReference type="InterPro" id="IPR002347">
    <property type="entry name" value="SDR_fam"/>
</dbReference>
<protein>
    <submittedName>
        <fullName evidence="5">SDR family NAD(P)-dependent oxidoreductase</fullName>
    </submittedName>
</protein>
<evidence type="ECO:0000313" key="5">
    <source>
        <dbReference type="EMBL" id="HGY10270.1"/>
    </source>
</evidence>
<dbReference type="Proteomes" id="UP000885759">
    <property type="component" value="Unassembled WGS sequence"/>
</dbReference>
<evidence type="ECO:0000256" key="3">
    <source>
        <dbReference type="RuleBase" id="RU000363"/>
    </source>
</evidence>
<dbReference type="Gene3D" id="3.40.50.720">
    <property type="entry name" value="NAD(P)-binding Rossmann-like Domain"/>
    <property type="match status" value="1"/>
</dbReference>
<accession>A0A7C4VHE9</accession>